<proteinExistence type="predicted"/>
<evidence type="ECO:0000313" key="2">
    <source>
        <dbReference type="EMBL" id="KAH3752791.1"/>
    </source>
</evidence>
<feature type="chain" id="PRO_5038735130" evidence="1">
    <location>
        <begin position="22"/>
        <end position="118"/>
    </location>
</feature>
<dbReference type="AlphaFoldDB" id="A0A9D4DQ50"/>
<sequence>MKRFGLAFFVTAMLLSEHAEAASVTCYVCSGSSACNLNLSLNTESGCTVCKKTEINGAVTRSCDTPLLTIYRQTDRQTGGVTECYCNTDYCNSGSRMTFSVSTLVLSLVAAYFVLDRK</sequence>
<gene>
    <name evidence="2" type="ORF">DPMN_187417</name>
</gene>
<dbReference type="Proteomes" id="UP000828390">
    <property type="component" value="Unassembled WGS sequence"/>
</dbReference>
<keyword evidence="1" id="KW-0732">Signal</keyword>
<dbReference type="EMBL" id="JAIWYP010000010">
    <property type="protein sequence ID" value="KAH3752791.1"/>
    <property type="molecule type" value="Genomic_DNA"/>
</dbReference>
<name>A0A9D4DQ50_DREPO</name>
<accession>A0A9D4DQ50</accession>
<evidence type="ECO:0000256" key="1">
    <source>
        <dbReference type="SAM" id="SignalP"/>
    </source>
</evidence>
<reference evidence="2" key="2">
    <citation type="submission" date="2020-11" db="EMBL/GenBank/DDBJ databases">
        <authorList>
            <person name="McCartney M.A."/>
            <person name="Auch B."/>
            <person name="Kono T."/>
            <person name="Mallez S."/>
            <person name="Becker A."/>
            <person name="Gohl D.M."/>
            <person name="Silverstein K.A.T."/>
            <person name="Koren S."/>
            <person name="Bechman K.B."/>
            <person name="Herman A."/>
            <person name="Abrahante J.E."/>
            <person name="Garbe J."/>
        </authorList>
    </citation>
    <scope>NUCLEOTIDE SEQUENCE</scope>
    <source>
        <strain evidence="2">Duluth1</strain>
        <tissue evidence="2">Whole animal</tissue>
    </source>
</reference>
<dbReference type="PROSITE" id="PS51257">
    <property type="entry name" value="PROKAR_LIPOPROTEIN"/>
    <property type="match status" value="1"/>
</dbReference>
<comment type="caution">
    <text evidence="2">The sequence shown here is derived from an EMBL/GenBank/DDBJ whole genome shotgun (WGS) entry which is preliminary data.</text>
</comment>
<protein>
    <submittedName>
        <fullName evidence="2">Uncharacterized protein</fullName>
    </submittedName>
</protein>
<organism evidence="2 3">
    <name type="scientific">Dreissena polymorpha</name>
    <name type="common">Zebra mussel</name>
    <name type="synonym">Mytilus polymorpha</name>
    <dbReference type="NCBI Taxonomy" id="45954"/>
    <lineage>
        <taxon>Eukaryota</taxon>
        <taxon>Metazoa</taxon>
        <taxon>Spiralia</taxon>
        <taxon>Lophotrochozoa</taxon>
        <taxon>Mollusca</taxon>
        <taxon>Bivalvia</taxon>
        <taxon>Autobranchia</taxon>
        <taxon>Heteroconchia</taxon>
        <taxon>Euheterodonta</taxon>
        <taxon>Imparidentia</taxon>
        <taxon>Neoheterodontei</taxon>
        <taxon>Myida</taxon>
        <taxon>Dreissenoidea</taxon>
        <taxon>Dreissenidae</taxon>
        <taxon>Dreissena</taxon>
    </lineage>
</organism>
<reference evidence="2" key="1">
    <citation type="journal article" date="2019" name="bioRxiv">
        <title>The Genome of the Zebra Mussel, Dreissena polymorpha: A Resource for Invasive Species Research.</title>
        <authorList>
            <person name="McCartney M.A."/>
            <person name="Auch B."/>
            <person name="Kono T."/>
            <person name="Mallez S."/>
            <person name="Zhang Y."/>
            <person name="Obille A."/>
            <person name="Becker A."/>
            <person name="Abrahante J.E."/>
            <person name="Garbe J."/>
            <person name="Badalamenti J.P."/>
            <person name="Herman A."/>
            <person name="Mangelson H."/>
            <person name="Liachko I."/>
            <person name="Sullivan S."/>
            <person name="Sone E.D."/>
            <person name="Koren S."/>
            <person name="Silverstein K.A.T."/>
            <person name="Beckman K.B."/>
            <person name="Gohl D.M."/>
        </authorList>
    </citation>
    <scope>NUCLEOTIDE SEQUENCE</scope>
    <source>
        <strain evidence="2">Duluth1</strain>
        <tissue evidence="2">Whole animal</tissue>
    </source>
</reference>
<feature type="signal peptide" evidence="1">
    <location>
        <begin position="1"/>
        <end position="21"/>
    </location>
</feature>
<keyword evidence="3" id="KW-1185">Reference proteome</keyword>
<evidence type="ECO:0000313" key="3">
    <source>
        <dbReference type="Proteomes" id="UP000828390"/>
    </source>
</evidence>